<feature type="transmembrane region" description="Helical" evidence="2">
    <location>
        <begin position="12"/>
        <end position="34"/>
    </location>
</feature>
<feature type="transmembrane region" description="Helical" evidence="2">
    <location>
        <begin position="124"/>
        <end position="150"/>
    </location>
</feature>
<feature type="transmembrane region" description="Helical" evidence="2">
    <location>
        <begin position="162"/>
        <end position="182"/>
    </location>
</feature>
<proteinExistence type="predicted"/>
<keyword evidence="2" id="KW-0472">Membrane</keyword>
<dbReference type="AlphaFoldDB" id="A0A0A9W176"/>
<evidence type="ECO:0000313" key="3">
    <source>
        <dbReference type="EMBL" id="JAG01166.1"/>
    </source>
</evidence>
<evidence type="ECO:0000256" key="2">
    <source>
        <dbReference type="SAM" id="Phobius"/>
    </source>
</evidence>
<keyword evidence="2" id="KW-1133">Transmembrane helix</keyword>
<reference evidence="3" key="2">
    <citation type="submission" date="2014-07" db="EMBL/GenBank/DDBJ databases">
        <authorList>
            <person name="Hull J."/>
        </authorList>
    </citation>
    <scope>NUCLEOTIDE SEQUENCE</scope>
</reference>
<feature type="region of interest" description="Disordered" evidence="1">
    <location>
        <begin position="238"/>
        <end position="263"/>
    </location>
</feature>
<dbReference type="EMBL" id="GBHO01042438">
    <property type="protein sequence ID" value="JAG01166.1"/>
    <property type="molecule type" value="Transcribed_RNA"/>
</dbReference>
<feature type="transmembrane region" description="Helical" evidence="2">
    <location>
        <begin position="87"/>
        <end position="112"/>
    </location>
</feature>
<accession>A0A0A9W176</accession>
<name>A0A0A9W176_LYGHE</name>
<feature type="region of interest" description="Disordered" evidence="1">
    <location>
        <begin position="285"/>
        <end position="359"/>
    </location>
</feature>
<reference evidence="3" key="1">
    <citation type="journal article" date="2014" name="PLoS ONE">
        <title>Transcriptome-Based Identification of ABC Transporters in the Western Tarnished Plant Bug Lygus hesperus.</title>
        <authorList>
            <person name="Hull J.J."/>
            <person name="Chaney K."/>
            <person name="Geib S.M."/>
            <person name="Fabrick J.A."/>
            <person name="Brent C.S."/>
            <person name="Walsh D."/>
            <person name="Lavine L.C."/>
        </authorList>
    </citation>
    <scope>NUCLEOTIDE SEQUENCE</scope>
</reference>
<feature type="compositionally biased region" description="Basic and acidic residues" evidence="1">
    <location>
        <begin position="238"/>
        <end position="251"/>
    </location>
</feature>
<sequence length="359" mass="39634">MSLNTRFRTAALISSISSLVQGITLCVLSLLGFFSYTCHLQVAVPASPDELTFKHYLAAYFQGNSCQPELLSLYPELDQVTSSQKLLLLNIFILAFNFFLCFASAMLMFALWTEKNHLAFGWTLFYLMMCYSVALVDLVAVSLISLDYGVVSYSSQLQNRSLAMLSLLTLIFIAARGFYIWIANFAFTVYLSICVCKDAGCGKQKLMESKRRASAPTFRDAVRCQNCNPTPAFQIEKSDLDKPGAYEKRAGAGEYPPHSAFSRWPQLTPENKAALANRPVSFPYAAGSPYPPPPQGPAPRLPPNVAQRQRLANGAAVPSNPQGPSQAPRPGSLEEAIKTVRPLRSVHRPGLQRQQEFDA</sequence>
<gene>
    <name evidence="3" type="ORF">CM83_82535</name>
</gene>
<feature type="compositionally biased region" description="Pro residues" evidence="1">
    <location>
        <begin position="289"/>
        <end position="302"/>
    </location>
</feature>
<keyword evidence="2" id="KW-0812">Transmembrane</keyword>
<organism evidence="3">
    <name type="scientific">Lygus hesperus</name>
    <name type="common">Western plant bug</name>
    <dbReference type="NCBI Taxonomy" id="30085"/>
    <lineage>
        <taxon>Eukaryota</taxon>
        <taxon>Metazoa</taxon>
        <taxon>Ecdysozoa</taxon>
        <taxon>Arthropoda</taxon>
        <taxon>Hexapoda</taxon>
        <taxon>Insecta</taxon>
        <taxon>Pterygota</taxon>
        <taxon>Neoptera</taxon>
        <taxon>Paraneoptera</taxon>
        <taxon>Hemiptera</taxon>
        <taxon>Heteroptera</taxon>
        <taxon>Panheteroptera</taxon>
        <taxon>Cimicomorpha</taxon>
        <taxon>Miridae</taxon>
        <taxon>Mirini</taxon>
        <taxon>Lygus</taxon>
    </lineage>
</organism>
<protein>
    <submittedName>
        <fullName evidence="3">Uncharacterized protein</fullName>
    </submittedName>
</protein>
<evidence type="ECO:0000256" key="1">
    <source>
        <dbReference type="SAM" id="MobiDB-lite"/>
    </source>
</evidence>